<accession>A0ABV3RGK5</accession>
<dbReference type="PANTHER" id="PTHR36925:SF1">
    <property type="entry name" value="COBALT-PRECORRIN-6A REDUCTASE"/>
    <property type="match status" value="1"/>
</dbReference>
<organism evidence="4 5">
    <name type="scientific">Sulfitobacter sediminis</name>
    <dbReference type="NCBI Taxonomy" id="3234186"/>
    <lineage>
        <taxon>Bacteria</taxon>
        <taxon>Pseudomonadati</taxon>
        <taxon>Pseudomonadota</taxon>
        <taxon>Alphaproteobacteria</taxon>
        <taxon>Rhodobacterales</taxon>
        <taxon>Roseobacteraceae</taxon>
        <taxon>Sulfitobacter</taxon>
    </lineage>
</organism>
<dbReference type="InterPro" id="IPR003723">
    <property type="entry name" value="Precorrin-6x_reduct"/>
</dbReference>
<dbReference type="PROSITE" id="PS51014">
    <property type="entry name" value="COBK_CBIJ"/>
    <property type="match status" value="1"/>
</dbReference>
<sequence length="248" mass="25954">MRVLLLGGTTEASSMAETLAAAGVDAVFSYAGRTRAPKAQPLPTRFGGFGGVAGLVNYLRAEGISHVVDATHPFAAGMSRNAFAASGETGVPLIRLERPAWVPGDGDDWTLVASVGALPDALPDVPARVFLAIGKQQIGLFAAKPQHHYLLRLVDPPEEPLPLPDAAVVIARGPFDAAQDRALMEKNGITHVVAKNGGGRGSRAKLDAARALGLPVLMAQRPEVPGDAVARDVREVMDWLGHEADRGV</sequence>
<reference evidence="4 5" key="1">
    <citation type="submission" date="2024-07" db="EMBL/GenBank/DDBJ databases">
        <title>Marimonas sp.nov., isolated from tidal-flat sediment.</title>
        <authorList>
            <person name="Jayan J.N."/>
            <person name="Lee S.S."/>
        </authorList>
    </citation>
    <scope>NUCLEOTIDE SEQUENCE [LARGE SCALE GENOMIC DNA]</scope>
    <source>
        <strain evidence="4 5">MJW-29</strain>
    </source>
</reference>
<dbReference type="NCBIfam" id="NF005968">
    <property type="entry name" value="PRK08057.1-2"/>
    <property type="match status" value="1"/>
</dbReference>
<dbReference type="RefSeq" id="WP_367875794.1">
    <property type="nucleotide sequence ID" value="NZ_JBFNXX010000001.1"/>
</dbReference>
<dbReference type="Pfam" id="PF02571">
    <property type="entry name" value="CbiJ"/>
    <property type="match status" value="1"/>
</dbReference>
<keyword evidence="3 4" id="KW-0560">Oxidoreductase</keyword>
<evidence type="ECO:0000313" key="4">
    <source>
        <dbReference type="EMBL" id="MEW9918094.1"/>
    </source>
</evidence>
<protein>
    <submittedName>
        <fullName evidence="4">Cobalt-precorrin-6A reductase</fullName>
        <ecNumber evidence="4">1.3.1.106</ecNumber>
    </submittedName>
</protein>
<keyword evidence="2" id="KW-0169">Cobalamin biosynthesis</keyword>
<dbReference type="PANTHER" id="PTHR36925">
    <property type="entry name" value="COBALT-PRECORRIN-6A REDUCTASE"/>
    <property type="match status" value="1"/>
</dbReference>
<evidence type="ECO:0000313" key="5">
    <source>
        <dbReference type="Proteomes" id="UP001556098"/>
    </source>
</evidence>
<dbReference type="GO" id="GO:0016491">
    <property type="term" value="F:oxidoreductase activity"/>
    <property type="evidence" value="ECO:0007669"/>
    <property type="project" value="UniProtKB-KW"/>
</dbReference>
<evidence type="ECO:0000256" key="2">
    <source>
        <dbReference type="ARBA" id="ARBA00022573"/>
    </source>
</evidence>
<proteinExistence type="predicted"/>
<comment type="pathway">
    <text evidence="1">Cofactor biosynthesis; adenosylcobalamin biosynthesis.</text>
</comment>
<evidence type="ECO:0000256" key="3">
    <source>
        <dbReference type="ARBA" id="ARBA00023002"/>
    </source>
</evidence>
<dbReference type="Proteomes" id="UP001556098">
    <property type="component" value="Unassembled WGS sequence"/>
</dbReference>
<gene>
    <name evidence="4" type="ORF">AB2B41_00630</name>
</gene>
<comment type="caution">
    <text evidence="4">The sequence shown here is derived from an EMBL/GenBank/DDBJ whole genome shotgun (WGS) entry which is preliminary data.</text>
</comment>
<evidence type="ECO:0000256" key="1">
    <source>
        <dbReference type="ARBA" id="ARBA00004953"/>
    </source>
</evidence>
<name>A0ABV3RGK5_9RHOB</name>
<dbReference type="NCBIfam" id="TIGR00715">
    <property type="entry name" value="precor6x_red"/>
    <property type="match status" value="1"/>
</dbReference>
<dbReference type="EMBL" id="JBFNXX010000001">
    <property type="protein sequence ID" value="MEW9918094.1"/>
    <property type="molecule type" value="Genomic_DNA"/>
</dbReference>
<keyword evidence="5" id="KW-1185">Reference proteome</keyword>
<dbReference type="EC" id="1.3.1.106" evidence="4"/>